<evidence type="ECO:0000256" key="1">
    <source>
        <dbReference type="ARBA" id="ARBA00005384"/>
    </source>
</evidence>
<feature type="domain" description="HTH gntR-type" evidence="6">
    <location>
        <begin position="11"/>
        <end position="79"/>
    </location>
</feature>
<protein>
    <submittedName>
        <fullName evidence="7">Aminotransferase class I/II-fold pyridoxal phosphate-dependent enzyme</fullName>
    </submittedName>
</protein>
<keyword evidence="7" id="KW-0808">Transferase</keyword>
<dbReference type="InterPro" id="IPR004839">
    <property type="entry name" value="Aminotransferase_I/II_large"/>
</dbReference>
<proteinExistence type="inferred from homology"/>
<reference evidence="8" key="1">
    <citation type="journal article" date="2019" name="Int. J. Syst. Evol. Microbiol.">
        <title>The Global Catalogue of Microorganisms (GCM) 10K type strain sequencing project: providing services to taxonomists for standard genome sequencing and annotation.</title>
        <authorList>
            <consortium name="The Broad Institute Genomics Platform"/>
            <consortium name="The Broad Institute Genome Sequencing Center for Infectious Disease"/>
            <person name="Wu L."/>
            <person name="Ma J."/>
        </authorList>
    </citation>
    <scope>NUCLEOTIDE SEQUENCE [LARGE SCALE GENOMIC DNA]</scope>
    <source>
        <strain evidence="8">JCM 16540</strain>
    </source>
</reference>
<dbReference type="SUPFAM" id="SSF53383">
    <property type="entry name" value="PLP-dependent transferases"/>
    <property type="match status" value="1"/>
</dbReference>
<dbReference type="Gene3D" id="1.10.10.10">
    <property type="entry name" value="Winged helix-like DNA-binding domain superfamily/Winged helix DNA-binding domain"/>
    <property type="match status" value="1"/>
</dbReference>
<evidence type="ECO:0000256" key="2">
    <source>
        <dbReference type="ARBA" id="ARBA00022898"/>
    </source>
</evidence>
<dbReference type="InterPro" id="IPR000524">
    <property type="entry name" value="Tscrpt_reg_HTH_GntR"/>
</dbReference>
<accession>A0ABP6X3S5</accession>
<comment type="caution">
    <text evidence="7">The sequence shown here is derived from an EMBL/GenBank/DDBJ whole genome shotgun (WGS) entry which is preliminary data.</text>
</comment>
<gene>
    <name evidence="7" type="ORF">GCM10022197_15650</name>
</gene>
<dbReference type="Pfam" id="PF00392">
    <property type="entry name" value="GntR"/>
    <property type="match status" value="1"/>
</dbReference>
<dbReference type="PROSITE" id="PS50949">
    <property type="entry name" value="HTH_GNTR"/>
    <property type="match status" value="1"/>
</dbReference>
<comment type="similarity">
    <text evidence="1">In the C-terminal section; belongs to the class-I pyridoxal-phosphate-dependent aminotransferase family.</text>
</comment>
<dbReference type="Gene3D" id="3.40.640.10">
    <property type="entry name" value="Type I PLP-dependent aspartate aminotransferase-like (Major domain)"/>
    <property type="match status" value="1"/>
</dbReference>
<dbReference type="InterPro" id="IPR015424">
    <property type="entry name" value="PyrdxlP-dep_Trfase"/>
</dbReference>
<evidence type="ECO:0000259" key="6">
    <source>
        <dbReference type="PROSITE" id="PS50949"/>
    </source>
</evidence>
<name>A0ABP6X3S5_9ACTN</name>
<evidence type="ECO:0000256" key="3">
    <source>
        <dbReference type="ARBA" id="ARBA00023015"/>
    </source>
</evidence>
<dbReference type="PANTHER" id="PTHR46577">
    <property type="entry name" value="HTH-TYPE TRANSCRIPTIONAL REGULATORY PROTEIN GABR"/>
    <property type="match status" value="1"/>
</dbReference>
<keyword evidence="4" id="KW-0238">DNA-binding</keyword>
<dbReference type="InterPro" id="IPR015421">
    <property type="entry name" value="PyrdxlP-dep_Trfase_major"/>
</dbReference>
<keyword evidence="5" id="KW-0804">Transcription</keyword>
<sequence length="442" mass="45325">MIVTERYRLTGRTATEILASLESTIRDGGLVAGDIVPTVRALADELGVAPGTVASAYRTAAQRGLVETRGRNGTRVRPRPAVAVRDGGGPVPEGVVDLASGQPAASLLPRLDPARLGWDRAAAPDGLVLPALADLARQRLGADGVDAEHLTLAGGGLDAIRRVLAARLAPGDAVAVEDPGWPNLLDLLASSGFRAVPVRVDQAGPDAASLAAALRNGARAVVVTSRAQNPTGAYVTAERATALRRVLAGHPDVVVVEDDHAAELAGVPLAPLAGATQAWAFVRSLSKPYGPDLRLAVLAGDGATVARVEGQLRIGSGWVSTLLQRAAVALWTDLEVTDVVTAAAEAYDVRREALRTGLVAAGLPALGATGLNVWVPVPDEARVVAELLAAGWAVAPGQRFRQGVGSAVRVTVSNLEPGRVDELVGLLRAAASPRRTGGPVSA</sequence>
<evidence type="ECO:0000256" key="5">
    <source>
        <dbReference type="ARBA" id="ARBA00023163"/>
    </source>
</evidence>
<evidence type="ECO:0000313" key="7">
    <source>
        <dbReference type="EMBL" id="GAA3560997.1"/>
    </source>
</evidence>
<dbReference type="SMART" id="SM00345">
    <property type="entry name" value="HTH_GNTR"/>
    <property type="match status" value="1"/>
</dbReference>
<organism evidence="7 8">
    <name type="scientific">Microlunatus spumicola</name>
    <dbReference type="NCBI Taxonomy" id="81499"/>
    <lineage>
        <taxon>Bacteria</taxon>
        <taxon>Bacillati</taxon>
        <taxon>Actinomycetota</taxon>
        <taxon>Actinomycetes</taxon>
        <taxon>Propionibacteriales</taxon>
        <taxon>Propionibacteriaceae</taxon>
        <taxon>Microlunatus</taxon>
    </lineage>
</organism>
<keyword evidence="2" id="KW-0663">Pyridoxal phosphate</keyword>
<keyword evidence="8" id="KW-1185">Reference proteome</keyword>
<dbReference type="InterPro" id="IPR036390">
    <property type="entry name" value="WH_DNA-bd_sf"/>
</dbReference>
<dbReference type="InterPro" id="IPR036388">
    <property type="entry name" value="WH-like_DNA-bd_sf"/>
</dbReference>
<dbReference type="EMBL" id="BAAAYR010000001">
    <property type="protein sequence ID" value="GAA3560997.1"/>
    <property type="molecule type" value="Genomic_DNA"/>
</dbReference>
<keyword evidence="7" id="KW-0032">Aminotransferase</keyword>
<dbReference type="GO" id="GO:0008483">
    <property type="term" value="F:transaminase activity"/>
    <property type="evidence" value="ECO:0007669"/>
    <property type="project" value="UniProtKB-KW"/>
</dbReference>
<dbReference type="Pfam" id="PF00155">
    <property type="entry name" value="Aminotran_1_2"/>
    <property type="match status" value="1"/>
</dbReference>
<dbReference type="Proteomes" id="UP001500767">
    <property type="component" value="Unassembled WGS sequence"/>
</dbReference>
<dbReference type="PANTHER" id="PTHR46577:SF1">
    <property type="entry name" value="HTH-TYPE TRANSCRIPTIONAL REGULATORY PROTEIN GABR"/>
    <property type="match status" value="1"/>
</dbReference>
<dbReference type="CDD" id="cd00609">
    <property type="entry name" value="AAT_like"/>
    <property type="match status" value="1"/>
</dbReference>
<evidence type="ECO:0000256" key="4">
    <source>
        <dbReference type="ARBA" id="ARBA00023125"/>
    </source>
</evidence>
<evidence type="ECO:0000313" key="8">
    <source>
        <dbReference type="Proteomes" id="UP001500767"/>
    </source>
</evidence>
<dbReference type="InterPro" id="IPR051446">
    <property type="entry name" value="HTH_trans_reg/aminotransferase"/>
</dbReference>
<dbReference type="SUPFAM" id="SSF46785">
    <property type="entry name" value="Winged helix' DNA-binding domain"/>
    <property type="match status" value="1"/>
</dbReference>
<dbReference type="CDD" id="cd07377">
    <property type="entry name" value="WHTH_GntR"/>
    <property type="match status" value="1"/>
</dbReference>
<keyword evidence="3" id="KW-0805">Transcription regulation</keyword>